<gene>
    <name evidence="1" type="ORF">D6Z83_19095</name>
    <name evidence="2" type="ORF">EBE87_08925</name>
</gene>
<dbReference type="EMBL" id="RFLX01000005">
    <property type="protein sequence ID" value="RMI25262.1"/>
    <property type="molecule type" value="Genomic_DNA"/>
</dbReference>
<organism evidence="1 4">
    <name type="scientific">Teichococcus wenyumeiae</name>
    <dbReference type="NCBI Taxonomy" id="2478470"/>
    <lineage>
        <taxon>Bacteria</taxon>
        <taxon>Pseudomonadati</taxon>
        <taxon>Pseudomonadota</taxon>
        <taxon>Alphaproteobacteria</taxon>
        <taxon>Acetobacterales</taxon>
        <taxon>Roseomonadaceae</taxon>
        <taxon>Roseomonas</taxon>
    </lineage>
</organism>
<dbReference type="PRINTS" id="PR01442">
    <property type="entry name" value="CELLSNTHASED"/>
</dbReference>
<evidence type="ECO:0000313" key="3">
    <source>
        <dbReference type="Proteomes" id="UP000274097"/>
    </source>
</evidence>
<sequence length="166" mass="17916">MQRLMTETDHAATDHAALAYLARRDVSRQWRGFLAALLEVLDAQMDRAARDALLRAVGQRFAATMPLPPAETLEGLQRLMNEALAAAAWGHVALELDPQDRRLRFRHSAAPCIGTAQDPAGAWLGPVLEGLYGAWLAAQPGGEEAGPATVRLESLEPGLARLQYGA</sequence>
<dbReference type="GO" id="GO:0030244">
    <property type="term" value="P:cellulose biosynthetic process"/>
    <property type="evidence" value="ECO:0007669"/>
    <property type="project" value="InterPro"/>
</dbReference>
<dbReference type="InterPro" id="IPR038470">
    <property type="entry name" value="Cellsynth_D_sf"/>
</dbReference>
<dbReference type="EMBL" id="RAQU01000143">
    <property type="protein sequence ID" value="RKK02556.1"/>
    <property type="molecule type" value="Genomic_DNA"/>
</dbReference>
<dbReference type="AlphaFoldDB" id="A0A3A9JFY4"/>
<protein>
    <submittedName>
        <fullName evidence="1">Cellulose synthase</fullName>
    </submittedName>
</protein>
<dbReference type="InParanoid" id="A0A3A9JFY4"/>
<comment type="caution">
    <text evidence="1">The sequence shown here is derived from an EMBL/GenBank/DDBJ whole genome shotgun (WGS) entry which is preliminary data.</text>
</comment>
<dbReference type="Proteomes" id="UP000274097">
    <property type="component" value="Unassembled WGS sequence"/>
</dbReference>
<evidence type="ECO:0000313" key="1">
    <source>
        <dbReference type="EMBL" id="RKK02556.1"/>
    </source>
</evidence>
<evidence type="ECO:0000313" key="4">
    <source>
        <dbReference type="Proteomes" id="UP000278036"/>
    </source>
</evidence>
<accession>A0A3A9JFY4</accession>
<evidence type="ECO:0000313" key="2">
    <source>
        <dbReference type="EMBL" id="RMI25262.1"/>
    </source>
</evidence>
<dbReference type="Proteomes" id="UP000278036">
    <property type="component" value="Unassembled WGS sequence"/>
</dbReference>
<keyword evidence="3" id="KW-1185">Reference proteome</keyword>
<reference evidence="1 4" key="1">
    <citation type="submission" date="2018-09" db="EMBL/GenBank/DDBJ databases">
        <title>Roseomonas sp. nov., isolated from feces of Tibetan antelopes in the Qinghai-Tibet plateau, China.</title>
        <authorList>
            <person name="Tian Z."/>
        </authorList>
    </citation>
    <scope>NUCLEOTIDE SEQUENCE [LARGE SCALE GENOMIC DNA]</scope>
    <source>
        <strain evidence="2 3">Z23</strain>
        <strain evidence="1 4">Z24</strain>
    </source>
</reference>
<dbReference type="Pfam" id="PF03500">
    <property type="entry name" value="Cellsynth_D"/>
    <property type="match status" value="1"/>
</dbReference>
<dbReference type="Gene3D" id="3.30.70.2590">
    <property type="match status" value="1"/>
</dbReference>
<proteinExistence type="predicted"/>
<dbReference type="InterPro" id="IPR022798">
    <property type="entry name" value="BcsD_bac"/>
</dbReference>
<name>A0A3A9JFY4_9PROT</name>